<name>A0A5J6DAD9_9CAUD</name>
<sequence length="170" mass="18917">MVELKMDTAALNALFPEGTEARVALQQAVINNITKNLLSKHLNQDIKDQVAEAAKALGLQYNFQELIQKELGTYLDRRGWASTYPLQESRKEELAKSIRQQVSTVASSEFHALSKKITGEAVENFNNGVERKIAYALENVQGLATARLNTGWNEIMDKAIADRLGLQVKS</sequence>
<keyword evidence="2" id="KW-1185">Reference proteome</keyword>
<dbReference type="EMBL" id="MN184887">
    <property type="protein sequence ID" value="QEQ94842.1"/>
    <property type="molecule type" value="Genomic_DNA"/>
</dbReference>
<reference evidence="1 2" key="1">
    <citation type="submission" date="2019-07" db="EMBL/GenBank/DDBJ databases">
        <title>Complete genome sequence of bacteriophages infecting Erwinia pyrifoliae.</title>
        <authorList>
            <person name="Kim S.G."/>
            <person name="Park S.C."/>
        </authorList>
    </citation>
    <scope>NUCLEOTIDE SEQUENCE [LARGE SCALE GENOMIC DNA]</scope>
</reference>
<evidence type="ECO:0000313" key="2">
    <source>
        <dbReference type="Proteomes" id="UP000326545"/>
    </source>
</evidence>
<dbReference type="Proteomes" id="UP000326545">
    <property type="component" value="Segment"/>
</dbReference>
<protein>
    <submittedName>
        <fullName evidence="1">Uncharacterized protein</fullName>
    </submittedName>
</protein>
<evidence type="ECO:0000313" key="1">
    <source>
        <dbReference type="EMBL" id="QEQ94842.1"/>
    </source>
</evidence>
<organism evidence="1 2">
    <name type="scientific">Erwinia phage pEp_SNUABM_01</name>
    <dbReference type="NCBI Taxonomy" id="2601643"/>
    <lineage>
        <taxon>Viruses</taxon>
        <taxon>Duplodnaviria</taxon>
        <taxon>Heunggongvirae</taxon>
        <taxon>Uroviricota</taxon>
        <taxon>Caudoviricetes</taxon>
        <taxon>Vequintavirinae</taxon>
        <taxon>Henunavirus</taxon>
        <taxon>Henunavirus SNUABM01</taxon>
    </lineage>
</organism>
<proteinExistence type="predicted"/>
<accession>A0A5J6DAD9</accession>
<gene>
    <name evidence="1" type="ORF">pEpSNUABM01_016</name>
</gene>